<protein>
    <recommendedName>
        <fullName evidence="7">C2H2-type domain-containing protein</fullName>
    </recommendedName>
</protein>
<dbReference type="GO" id="GO:0008270">
    <property type="term" value="F:zinc ion binding"/>
    <property type="evidence" value="ECO:0007669"/>
    <property type="project" value="UniProtKB-KW"/>
</dbReference>
<dbReference type="Proteomes" id="UP000466442">
    <property type="component" value="Unassembled WGS sequence"/>
</dbReference>
<evidence type="ECO:0000313" key="8">
    <source>
        <dbReference type="EMBL" id="KAF6202961.1"/>
    </source>
</evidence>
<dbReference type="InterPro" id="IPR036236">
    <property type="entry name" value="Znf_C2H2_sf"/>
</dbReference>
<keyword evidence="4" id="KW-0862">Zinc</keyword>
<evidence type="ECO:0000256" key="1">
    <source>
        <dbReference type="ARBA" id="ARBA00022723"/>
    </source>
</evidence>
<feature type="compositionally biased region" description="Low complexity" evidence="6">
    <location>
        <begin position="158"/>
        <end position="169"/>
    </location>
</feature>
<dbReference type="PANTHER" id="PTHR24403:SF67">
    <property type="entry name" value="FI01116P-RELATED"/>
    <property type="match status" value="1"/>
</dbReference>
<dbReference type="Gene3D" id="3.30.160.60">
    <property type="entry name" value="Classic Zinc Finger"/>
    <property type="match status" value="2"/>
</dbReference>
<feature type="domain" description="C2H2-type" evidence="7">
    <location>
        <begin position="396"/>
        <end position="423"/>
    </location>
</feature>
<keyword evidence="2" id="KW-0677">Repeat</keyword>
<reference evidence="8" key="1">
    <citation type="journal article" date="2021" name="Mol. Ecol. Resour.">
        <title>Apolygus lucorum genome provides insights into omnivorousness and mesophyll feeding.</title>
        <authorList>
            <person name="Liu Y."/>
            <person name="Liu H."/>
            <person name="Wang H."/>
            <person name="Huang T."/>
            <person name="Liu B."/>
            <person name="Yang B."/>
            <person name="Yin L."/>
            <person name="Li B."/>
            <person name="Zhang Y."/>
            <person name="Zhang S."/>
            <person name="Jiang F."/>
            <person name="Zhang X."/>
            <person name="Ren Y."/>
            <person name="Wang B."/>
            <person name="Wang S."/>
            <person name="Lu Y."/>
            <person name="Wu K."/>
            <person name="Fan W."/>
            <person name="Wang G."/>
        </authorList>
    </citation>
    <scope>NUCLEOTIDE SEQUENCE</scope>
    <source>
        <strain evidence="8">12Hb</strain>
    </source>
</reference>
<feature type="compositionally biased region" description="Basic residues" evidence="6">
    <location>
        <begin position="217"/>
        <end position="226"/>
    </location>
</feature>
<dbReference type="InterPro" id="IPR013087">
    <property type="entry name" value="Znf_C2H2_type"/>
</dbReference>
<gene>
    <name evidence="8" type="ORF">GE061_003369</name>
</gene>
<dbReference type="SUPFAM" id="SSF57667">
    <property type="entry name" value="beta-beta-alpha zinc fingers"/>
    <property type="match status" value="1"/>
</dbReference>
<proteinExistence type="predicted"/>
<dbReference type="OrthoDB" id="1405595at2759"/>
<sequence>MLGSSFESSIFLILSCVSKKDGANDDVAKVSLLEKNSSSEPNPTSSSSPDQSHQLRGYIEGSRSSDSQGVGQVGSPLKTRGPTLSPEDALELFQSLNIIRISSIQKSCQQCKRPDLDKFPENRNESEGTCLGDGALIGSLPKPQTNLTELPESHGNMAGSSKSSGSAAPFASAHLSSKINKKIHTCHICNYESTTSSNFRRHLLVKHGLIENLKSSPKTKPKKSPRKKNDPEDFDKIKHLAVKFEPKGMKKIELPKNKFKSSPLKKPLTPTKPPKRVLTFADKPIMTMQRITRPFEKSDVSIQRKEWPSGSTDCRFTCDQCGRSYSTTSWLTYHRKHECGTTKSFQCLHCHYKAKRKYHLKVHHLAKHLEHPLPSCYFSIDGFDMFILLPVWKGRFACDACGRSYNARHNLTFHQRHECGQEPSFICAFCPFKAKRKYNLKTHMALRHPKEVKSKYHSLVAEFPNSS</sequence>
<feature type="region of interest" description="Disordered" evidence="6">
    <location>
        <begin position="32"/>
        <end position="83"/>
    </location>
</feature>
<evidence type="ECO:0000256" key="5">
    <source>
        <dbReference type="PROSITE-ProRule" id="PRU00042"/>
    </source>
</evidence>
<evidence type="ECO:0000256" key="6">
    <source>
        <dbReference type="SAM" id="MobiDB-lite"/>
    </source>
</evidence>
<feature type="region of interest" description="Disordered" evidence="6">
    <location>
        <begin position="118"/>
        <end position="169"/>
    </location>
</feature>
<dbReference type="PROSITE" id="PS50157">
    <property type="entry name" value="ZINC_FINGER_C2H2_2"/>
    <property type="match status" value="2"/>
</dbReference>
<dbReference type="EMBL" id="WIXP02000011">
    <property type="protein sequence ID" value="KAF6202961.1"/>
    <property type="molecule type" value="Genomic_DNA"/>
</dbReference>
<feature type="region of interest" description="Disordered" evidence="6">
    <location>
        <begin position="210"/>
        <end position="235"/>
    </location>
</feature>
<comment type="caution">
    <text evidence="8">The sequence shown here is derived from an EMBL/GenBank/DDBJ whole genome shotgun (WGS) entry which is preliminary data.</text>
</comment>
<accession>A0A8S9X3Q4</accession>
<dbReference type="AlphaFoldDB" id="A0A8S9X3Q4"/>
<organism evidence="8 9">
    <name type="scientific">Apolygus lucorum</name>
    <name type="common">Small green plant bug</name>
    <name type="synonym">Lygocoris lucorum</name>
    <dbReference type="NCBI Taxonomy" id="248454"/>
    <lineage>
        <taxon>Eukaryota</taxon>
        <taxon>Metazoa</taxon>
        <taxon>Ecdysozoa</taxon>
        <taxon>Arthropoda</taxon>
        <taxon>Hexapoda</taxon>
        <taxon>Insecta</taxon>
        <taxon>Pterygota</taxon>
        <taxon>Neoptera</taxon>
        <taxon>Paraneoptera</taxon>
        <taxon>Hemiptera</taxon>
        <taxon>Heteroptera</taxon>
        <taxon>Panheteroptera</taxon>
        <taxon>Cimicomorpha</taxon>
        <taxon>Miridae</taxon>
        <taxon>Mirini</taxon>
        <taxon>Apolygus</taxon>
    </lineage>
</organism>
<keyword evidence="9" id="KW-1185">Reference proteome</keyword>
<dbReference type="Pfam" id="PF00096">
    <property type="entry name" value="zf-C2H2"/>
    <property type="match status" value="1"/>
</dbReference>
<feature type="domain" description="C2H2-type" evidence="7">
    <location>
        <begin position="316"/>
        <end position="343"/>
    </location>
</feature>
<evidence type="ECO:0000256" key="4">
    <source>
        <dbReference type="ARBA" id="ARBA00022833"/>
    </source>
</evidence>
<dbReference type="InterPro" id="IPR050688">
    <property type="entry name" value="Zinc_finger/UBP_domain"/>
</dbReference>
<feature type="compositionally biased region" description="Low complexity" evidence="6">
    <location>
        <begin position="61"/>
        <end position="75"/>
    </location>
</feature>
<dbReference type="GO" id="GO:0045944">
    <property type="term" value="P:positive regulation of transcription by RNA polymerase II"/>
    <property type="evidence" value="ECO:0007669"/>
    <property type="project" value="TreeGrafter"/>
</dbReference>
<feature type="compositionally biased region" description="Low complexity" evidence="6">
    <location>
        <begin position="38"/>
        <end position="49"/>
    </location>
</feature>
<evidence type="ECO:0000259" key="7">
    <source>
        <dbReference type="PROSITE" id="PS50157"/>
    </source>
</evidence>
<dbReference type="SMART" id="SM00355">
    <property type="entry name" value="ZnF_C2H2"/>
    <property type="match status" value="5"/>
</dbReference>
<evidence type="ECO:0000313" key="9">
    <source>
        <dbReference type="Proteomes" id="UP000466442"/>
    </source>
</evidence>
<dbReference type="GO" id="GO:0005634">
    <property type="term" value="C:nucleus"/>
    <property type="evidence" value="ECO:0007669"/>
    <property type="project" value="TreeGrafter"/>
</dbReference>
<keyword evidence="1" id="KW-0479">Metal-binding</keyword>
<evidence type="ECO:0000256" key="3">
    <source>
        <dbReference type="ARBA" id="ARBA00022771"/>
    </source>
</evidence>
<evidence type="ECO:0000256" key="2">
    <source>
        <dbReference type="ARBA" id="ARBA00022737"/>
    </source>
</evidence>
<keyword evidence="3 5" id="KW-0863">Zinc-finger</keyword>
<name>A0A8S9X3Q4_APOLU</name>
<dbReference type="PANTHER" id="PTHR24403">
    <property type="entry name" value="ZINC FINGER PROTEIN"/>
    <property type="match status" value="1"/>
</dbReference>